<sequence length="365" mass="40728">MIQLLLRTLLLERQPRSAVPPAYRQTLLELPLRLLQQGGGDGPLLELLPQLQQALQADSACLLLPQRTGPGWRALGEMSACVDCPEHAGELPMPGVVQLCRGCLEQGRFRALCGLQQEEGRSALLLVSFNCRPGIGQRNQLRDIARRLGEVLQAFAEERRLRRRELSAERGVLARELHDSVAQQLGYLQIRSARLHSVLSDPIQAEVMLDDLRDTLRGVHRQVRELISSSRLTMDGRTLRQALEASVEEFARSSRCVFSLDNRLPGNCLPVDSELQVLQIVREALANVVRHSHARQVHIRLWPTASGWEVEVCDDGIGLPGDLPDSGHFGLSIMRERAAAIDAELSVEALQNRSGTRVHLRWSRP</sequence>
<evidence type="ECO:0000256" key="6">
    <source>
        <dbReference type="ARBA" id="ARBA00022777"/>
    </source>
</evidence>
<dbReference type="SUPFAM" id="SSF55874">
    <property type="entry name" value="ATPase domain of HSP90 chaperone/DNA topoisomerase II/histidine kinase"/>
    <property type="match status" value="1"/>
</dbReference>
<protein>
    <recommendedName>
        <fullName evidence="2">histidine kinase</fullName>
        <ecNumber evidence="2">2.7.13.3</ecNumber>
    </recommendedName>
</protein>
<reference evidence="10 11" key="1">
    <citation type="submission" date="2016-10" db="EMBL/GenBank/DDBJ databases">
        <authorList>
            <person name="de Groot N.N."/>
        </authorList>
    </citation>
    <scope>NUCLEOTIDE SEQUENCE [LARGE SCALE GENOMIC DNA]</scope>
    <source>
        <strain evidence="10 11">CCUG 59231</strain>
    </source>
</reference>
<dbReference type="InterPro" id="IPR003594">
    <property type="entry name" value="HATPase_dom"/>
</dbReference>
<dbReference type="Gene3D" id="3.30.565.10">
    <property type="entry name" value="Histidine kinase-like ATPase, C-terminal domain"/>
    <property type="match status" value="1"/>
</dbReference>
<evidence type="ECO:0000256" key="2">
    <source>
        <dbReference type="ARBA" id="ARBA00012438"/>
    </source>
</evidence>
<dbReference type="Proteomes" id="UP000182400">
    <property type="component" value="Unassembled WGS sequence"/>
</dbReference>
<dbReference type="GO" id="GO:0016020">
    <property type="term" value="C:membrane"/>
    <property type="evidence" value="ECO:0007669"/>
    <property type="project" value="InterPro"/>
</dbReference>
<evidence type="ECO:0000256" key="4">
    <source>
        <dbReference type="ARBA" id="ARBA00022679"/>
    </source>
</evidence>
<proteinExistence type="predicted"/>
<dbReference type="SMART" id="SM00387">
    <property type="entry name" value="HATPase_c"/>
    <property type="match status" value="1"/>
</dbReference>
<dbReference type="PANTHER" id="PTHR24421:SF10">
    <property type="entry name" value="NITRATE_NITRITE SENSOR PROTEIN NARQ"/>
    <property type="match status" value="1"/>
</dbReference>
<dbReference type="Pfam" id="PF07730">
    <property type="entry name" value="HisKA_3"/>
    <property type="match status" value="1"/>
</dbReference>
<dbReference type="GO" id="GO:0046983">
    <property type="term" value="F:protein dimerization activity"/>
    <property type="evidence" value="ECO:0007669"/>
    <property type="project" value="InterPro"/>
</dbReference>
<evidence type="ECO:0000256" key="7">
    <source>
        <dbReference type="ARBA" id="ARBA00022840"/>
    </source>
</evidence>
<dbReference type="AlphaFoldDB" id="A0A1I5LXH6"/>
<dbReference type="CDD" id="cd16917">
    <property type="entry name" value="HATPase_UhpB-NarQ-NarX-like"/>
    <property type="match status" value="1"/>
</dbReference>
<accession>A0A1I5LXH6</accession>
<dbReference type="Gene3D" id="1.20.5.1930">
    <property type="match status" value="1"/>
</dbReference>
<comment type="catalytic activity">
    <reaction evidence="1">
        <text>ATP + protein L-histidine = ADP + protein N-phospho-L-histidine.</text>
        <dbReference type="EC" id="2.7.13.3"/>
    </reaction>
</comment>
<evidence type="ECO:0000256" key="3">
    <source>
        <dbReference type="ARBA" id="ARBA00022553"/>
    </source>
</evidence>
<evidence type="ECO:0000256" key="5">
    <source>
        <dbReference type="ARBA" id="ARBA00022741"/>
    </source>
</evidence>
<dbReference type="InterPro" id="IPR050482">
    <property type="entry name" value="Sensor_HK_TwoCompSys"/>
</dbReference>
<evidence type="ECO:0000313" key="10">
    <source>
        <dbReference type="EMBL" id="SFP01461.1"/>
    </source>
</evidence>
<dbReference type="Pfam" id="PF02518">
    <property type="entry name" value="HATPase_c"/>
    <property type="match status" value="1"/>
</dbReference>
<evidence type="ECO:0000256" key="8">
    <source>
        <dbReference type="ARBA" id="ARBA00023012"/>
    </source>
</evidence>
<dbReference type="GO" id="GO:0000155">
    <property type="term" value="F:phosphorelay sensor kinase activity"/>
    <property type="evidence" value="ECO:0007669"/>
    <property type="project" value="InterPro"/>
</dbReference>
<keyword evidence="3" id="KW-0597">Phosphoprotein</keyword>
<organism evidence="10 11">
    <name type="scientific">Ectopseudomonas composti</name>
    <dbReference type="NCBI Taxonomy" id="658457"/>
    <lineage>
        <taxon>Bacteria</taxon>
        <taxon>Pseudomonadati</taxon>
        <taxon>Pseudomonadota</taxon>
        <taxon>Gammaproteobacteria</taxon>
        <taxon>Pseudomonadales</taxon>
        <taxon>Pseudomonadaceae</taxon>
        <taxon>Ectopseudomonas</taxon>
    </lineage>
</organism>
<feature type="domain" description="Histidine kinase/HSP90-like ATPase" evidence="9">
    <location>
        <begin position="272"/>
        <end position="365"/>
    </location>
</feature>
<keyword evidence="8" id="KW-0902">Two-component regulatory system</keyword>
<dbReference type="STRING" id="658457.SAMN05216601_104300"/>
<gene>
    <name evidence="10" type="ORF">SAMN05216601_104300</name>
</gene>
<name>A0A1I5LXH6_9GAMM</name>
<dbReference type="EC" id="2.7.13.3" evidence="2"/>
<evidence type="ECO:0000313" key="11">
    <source>
        <dbReference type="Proteomes" id="UP000182400"/>
    </source>
</evidence>
<dbReference type="InterPro" id="IPR011712">
    <property type="entry name" value="Sig_transdc_His_kin_sub3_dim/P"/>
</dbReference>
<keyword evidence="6 10" id="KW-0418">Kinase</keyword>
<keyword evidence="5" id="KW-0547">Nucleotide-binding</keyword>
<evidence type="ECO:0000259" key="9">
    <source>
        <dbReference type="SMART" id="SM00387"/>
    </source>
</evidence>
<keyword evidence="7" id="KW-0067">ATP-binding</keyword>
<dbReference type="PANTHER" id="PTHR24421">
    <property type="entry name" value="NITRATE/NITRITE SENSOR PROTEIN NARX-RELATED"/>
    <property type="match status" value="1"/>
</dbReference>
<keyword evidence="4" id="KW-0808">Transferase</keyword>
<dbReference type="EMBL" id="FOWP01000004">
    <property type="protein sequence ID" value="SFP01461.1"/>
    <property type="molecule type" value="Genomic_DNA"/>
</dbReference>
<dbReference type="InterPro" id="IPR036890">
    <property type="entry name" value="HATPase_C_sf"/>
</dbReference>
<dbReference type="GO" id="GO:0005524">
    <property type="term" value="F:ATP binding"/>
    <property type="evidence" value="ECO:0007669"/>
    <property type="project" value="UniProtKB-KW"/>
</dbReference>
<dbReference type="RefSeq" id="WP_074938329.1">
    <property type="nucleotide sequence ID" value="NZ_FOWP01000004.1"/>
</dbReference>
<evidence type="ECO:0000256" key="1">
    <source>
        <dbReference type="ARBA" id="ARBA00000085"/>
    </source>
</evidence>